<protein>
    <submittedName>
        <fullName evidence="3">Short-chain dehydrogenase TIC 32, chloroplastic-like</fullName>
    </submittedName>
</protein>
<dbReference type="PANTHER" id="PTHR48476:SF1">
    <property type="entry name" value="SHORT-CHAIN DEHYDROGENASE TIC 32, CHLOROPLASTIC-LIKE"/>
    <property type="match status" value="1"/>
</dbReference>
<dbReference type="Pfam" id="PF00106">
    <property type="entry name" value="adh_short"/>
    <property type="match status" value="1"/>
</dbReference>
<accession>A0A6J1C5L3</accession>
<dbReference type="KEGG" id="mcha:111008680"/>
<gene>
    <name evidence="3" type="primary">LOC111008680</name>
</gene>
<dbReference type="CDD" id="cd05327">
    <property type="entry name" value="retinol-DH_like_SDR_c_like"/>
    <property type="match status" value="1"/>
</dbReference>
<dbReference type="GeneID" id="111008680"/>
<keyword evidence="2" id="KW-1185">Reference proteome</keyword>
<dbReference type="RefSeq" id="XP_022137126.1">
    <property type="nucleotide sequence ID" value="XM_022281434.1"/>
</dbReference>
<sequence>MKETLRYLAGIAGQSGYGSKSTAEQVTQHSHFSSPLTAIITGATSGIGEETARVMAKRGVRIVIAARDLKKAAKVKERIKRESAEAEILVSEIDLSSLASVRRFCVDFAASGLPLNILINNAGVFSPNLEYSDDKFELTFATNYLGHYLLTEMLLDNLIETSKRTGIQGRIINVSSVVHCWVKKDGLCFTHLLNPNKYNATLAYAQSKLACILHAKEVARQLKERAANVTVNALHPGIVKTAIIRAHGGFITDSLFFMASKLLKSIPQGAATTCYVALNPQTERKTGKYFSDCNETKCSALANNELAARKLWMQTRALIHRQLGETASA</sequence>
<dbReference type="SUPFAM" id="SSF51735">
    <property type="entry name" value="NAD(P)-binding Rossmann-fold domains"/>
    <property type="match status" value="1"/>
</dbReference>
<organism evidence="2 3">
    <name type="scientific">Momordica charantia</name>
    <name type="common">Bitter gourd</name>
    <name type="synonym">Balsam pear</name>
    <dbReference type="NCBI Taxonomy" id="3673"/>
    <lineage>
        <taxon>Eukaryota</taxon>
        <taxon>Viridiplantae</taxon>
        <taxon>Streptophyta</taxon>
        <taxon>Embryophyta</taxon>
        <taxon>Tracheophyta</taxon>
        <taxon>Spermatophyta</taxon>
        <taxon>Magnoliopsida</taxon>
        <taxon>eudicotyledons</taxon>
        <taxon>Gunneridae</taxon>
        <taxon>Pentapetalae</taxon>
        <taxon>rosids</taxon>
        <taxon>fabids</taxon>
        <taxon>Cucurbitales</taxon>
        <taxon>Cucurbitaceae</taxon>
        <taxon>Momordiceae</taxon>
        <taxon>Momordica</taxon>
    </lineage>
</organism>
<dbReference type="PRINTS" id="PR00080">
    <property type="entry name" value="SDRFAMILY"/>
</dbReference>
<dbReference type="InterPro" id="IPR055280">
    <property type="entry name" value="TIC32"/>
</dbReference>
<reference evidence="3" key="1">
    <citation type="submission" date="2025-08" db="UniProtKB">
        <authorList>
            <consortium name="RefSeq"/>
        </authorList>
    </citation>
    <scope>IDENTIFICATION</scope>
    <source>
        <strain evidence="3">OHB3-1</strain>
    </source>
</reference>
<dbReference type="Gene3D" id="3.40.50.720">
    <property type="entry name" value="NAD(P)-binding Rossmann-like Domain"/>
    <property type="match status" value="1"/>
</dbReference>
<dbReference type="Proteomes" id="UP000504603">
    <property type="component" value="Unplaced"/>
</dbReference>
<comment type="similarity">
    <text evidence="1">Belongs to the short-chain dehydrogenases/reductases (SDR) family.</text>
</comment>
<evidence type="ECO:0000256" key="1">
    <source>
        <dbReference type="RuleBase" id="RU000363"/>
    </source>
</evidence>
<dbReference type="AlphaFoldDB" id="A0A6J1C5L3"/>
<proteinExistence type="inferred from homology"/>
<dbReference type="InterPro" id="IPR036291">
    <property type="entry name" value="NAD(P)-bd_dom_sf"/>
</dbReference>
<dbReference type="OrthoDB" id="191139at2759"/>
<dbReference type="PRINTS" id="PR00081">
    <property type="entry name" value="GDHRDH"/>
</dbReference>
<evidence type="ECO:0000313" key="3">
    <source>
        <dbReference type="RefSeq" id="XP_022137126.1"/>
    </source>
</evidence>
<dbReference type="InterPro" id="IPR002347">
    <property type="entry name" value="SDR_fam"/>
</dbReference>
<dbReference type="PANTHER" id="PTHR48476">
    <property type="entry name" value="SHORT-CHAIN DEHYDROGENASE TIC 32, CHLOROPLASTIC-LIKE"/>
    <property type="match status" value="1"/>
</dbReference>
<evidence type="ECO:0000313" key="2">
    <source>
        <dbReference type="Proteomes" id="UP000504603"/>
    </source>
</evidence>
<name>A0A6J1C5L3_MOMCH</name>